<dbReference type="AlphaFoldDB" id="A0A1V4D3S6"/>
<evidence type="ECO:0008006" key="3">
    <source>
        <dbReference type="Google" id="ProtNLM"/>
    </source>
</evidence>
<dbReference type="Proteomes" id="UP000033615">
    <property type="component" value="Unassembled WGS sequence"/>
</dbReference>
<dbReference type="SUPFAM" id="SSF81901">
    <property type="entry name" value="HCP-like"/>
    <property type="match status" value="1"/>
</dbReference>
<gene>
    <name evidence="1" type="ORF">VT50_0218695</name>
</gene>
<protein>
    <recommendedName>
        <fullName evidence="3">Sel1 repeat family protein</fullName>
    </recommendedName>
</protein>
<evidence type="ECO:0000313" key="2">
    <source>
        <dbReference type="Proteomes" id="UP000033615"/>
    </source>
</evidence>
<sequence length="477" mass="51732">MAENEISGGSLANVVQAREVHQLTINAPAETAIPRYLRDPSRWPLAREWGALSAGVHKARPGEGGSRLPLYVPRDIDAPLRERIAQGDFVLVVGDSTSGKTRAAFEAVRKVFPGHRVLVPPIGSCLSQAPDTVEHSGLSSVVWLDDLEKYLVPGGLEPEVLADFIQTGTPVVATMRLKAYETYTDEHDSGTGSQVLRVAEIFDLHRLWSDAELSRAADCGDSRILDAFAHHALFGVAEYLAAGPALLQEWQRAHSIHGHARGAALVAAAVDLARTGLRAPWSRALLAELHERYLAAAGGAVLRPESLDAAFDWASRIRFGVTSLLLPAHDDARGEWWGPFDYLVDQTDSKIPSEIWQAALVHANEETDLLAISKNAFDTAPQIAERSLRPLAANGRRTSAFNLGFLLNRQGREAEARQWWTAAADAGLGRAALRLALLDARVGAPAESHKWCTRAISYGPADISEQAAKLLDALHDE</sequence>
<dbReference type="RefSeq" id="WP_053048642.1">
    <property type="nucleotide sequence ID" value="NZ_LAKD02000046.1"/>
</dbReference>
<dbReference type="EMBL" id="LAKD02000046">
    <property type="protein sequence ID" value="OPF78603.1"/>
    <property type="molecule type" value="Genomic_DNA"/>
</dbReference>
<evidence type="ECO:0000313" key="1">
    <source>
        <dbReference type="EMBL" id="OPF78603.1"/>
    </source>
</evidence>
<keyword evidence="2" id="KW-1185">Reference proteome</keyword>
<proteinExistence type="predicted"/>
<accession>A0A1V4D3S6</accession>
<dbReference type="Gene3D" id="1.25.40.10">
    <property type="entry name" value="Tetratricopeptide repeat domain"/>
    <property type="match status" value="1"/>
</dbReference>
<organism evidence="1 2">
    <name type="scientific">Streptomyces antioxidans</name>
    <dbReference type="NCBI Taxonomy" id="1507734"/>
    <lineage>
        <taxon>Bacteria</taxon>
        <taxon>Bacillati</taxon>
        <taxon>Actinomycetota</taxon>
        <taxon>Actinomycetes</taxon>
        <taxon>Kitasatosporales</taxon>
        <taxon>Streptomycetaceae</taxon>
        <taxon>Streptomyces</taxon>
    </lineage>
</organism>
<dbReference type="OrthoDB" id="4532668at2"/>
<reference evidence="1" key="1">
    <citation type="submission" date="2016-12" db="EMBL/GenBank/DDBJ databases">
        <title>Genome sequence of Streptomyces antioxidans MUSC 164.</title>
        <authorList>
            <person name="Lee L.-H."/>
            <person name="Ser H.-L."/>
        </authorList>
    </citation>
    <scope>NUCLEOTIDE SEQUENCE [LARGE SCALE GENOMIC DNA]</scope>
    <source>
        <strain evidence="1">MUSC 164</strain>
    </source>
</reference>
<dbReference type="InterPro" id="IPR011990">
    <property type="entry name" value="TPR-like_helical_dom_sf"/>
</dbReference>
<name>A0A1V4D3S6_9ACTN</name>
<comment type="caution">
    <text evidence="1">The sequence shown here is derived from an EMBL/GenBank/DDBJ whole genome shotgun (WGS) entry which is preliminary data.</text>
</comment>